<dbReference type="VEuPathDB" id="FungiDB:ACJ73_02017"/>
<dbReference type="AlphaFoldDB" id="A0A1J9QDJ3"/>
<evidence type="ECO:0000256" key="2">
    <source>
        <dbReference type="SAM" id="MobiDB-lite"/>
    </source>
</evidence>
<evidence type="ECO:0000256" key="1">
    <source>
        <dbReference type="SAM" id="Coils"/>
    </source>
</evidence>
<feature type="coiled-coil region" evidence="1">
    <location>
        <begin position="157"/>
        <end position="184"/>
    </location>
</feature>
<evidence type="ECO:0000313" key="4">
    <source>
        <dbReference type="Proteomes" id="UP000242791"/>
    </source>
</evidence>
<accession>A0A1J9QDJ3</accession>
<sequence>MNEWTSGFGMGCKMFKRVSRIPIKGRIFQQLRAGPQLLELVSQTCYEDIEPLNRKNHSNWVISDREIKRATEPLFTMTTQRLDQTVHLEGENTFESWDRSFKTTVEDQGLTDEVFKGKAMITAPTYPEPPPRPERPRRTNSDELPPAEGTQQSVALDQSYEMRLKEWEIDIKEWQAEMTEYSADERK</sequence>
<organism evidence="3 4">
    <name type="scientific">Blastomyces percursus</name>
    <dbReference type="NCBI Taxonomy" id="1658174"/>
    <lineage>
        <taxon>Eukaryota</taxon>
        <taxon>Fungi</taxon>
        <taxon>Dikarya</taxon>
        <taxon>Ascomycota</taxon>
        <taxon>Pezizomycotina</taxon>
        <taxon>Eurotiomycetes</taxon>
        <taxon>Eurotiomycetidae</taxon>
        <taxon>Onygenales</taxon>
        <taxon>Ajellomycetaceae</taxon>
        <taxon>Blastomyces</taxon>
    </lineage>
</organism>
<comment type="caution">
    <text evidence="3">The sequence shown here is derived from an EMBL/GenBank/DDBJ whole genome shotgun (WGS) entry which is preliminary data.</text>
</comment>
<feature type="region of interest" description="Disordered" evidence="2">
    <location>
        <begin position="118"/>
        <end position="157"/>
    </location>
</feature>
<proteinExistence type="predicted"/>
<keyword evidence="1" id="KW-0175">Coiled coil</keyword>
<reference evidence="3 4" key="1">
    <citation type="submission" date="2015-08" db="EMBL/GenBank/DDBJ databases">
        <title>Emmonsia species relationships and genome sequence.</title>
        <authorList>
            <person name="Cuomo C.A."/>
            <person name="Schwartz I.S."/>
            <person name="Kenyon C."/>
            <person name="De Hoog G.S."/>
            <person name="Govender N.P."/>
            <person name="Botha A."/>
            <person name="Moreno L."/>
            <person name="De Vries M."/>
            <person name="Munoz J.F."/>
            <person name="Stielow J.B."/>
        </authorList>
    </citation>
    <scope>NUCLEOTIDE SEQUENCE [LARGE SCALE GENOMIC DNA]</scope>
    <source>
        <strain evidence="3 4">EI222</strain>
    </source>
</reference>
<protein>
    <submittedName>
        <fullName evidence="3">Uncharacterized protein</fullName>
    </submittedName>
</protein>
<dbReference type="EMBL" id="LGTZ01000202">
    <property type="protein sequence ID" value="OJD26593.1"/>
    <property type="molecule type" value="Genomic_DNA"/>
</dbReference>
<dbReference type="Proteomes" id="UP000242791">
    <property type="component" value="Unassembled WGS sequence"/>
</dbReference>
<feature type="compositionally biased region" description="Basic and acidic residues" evidence="2">
    <location>
        <begin position="131"/>
        <end position="141"/>
    </location>
</feature>
<keyword evidence="4" id="KW-1185">Reference proteome</keyword>
<name>A0A1J9QDJ3_9EURO</name>
<gene>
    <name evidence="3" type="ORF">ACJ73_02017</name>
</gene>
<evidence type="ECO:0000313" key="3">
    <source>
        <dbReference type="EMBL" id="OJD26593.1"/>
    </source>
</evidence>